<dbReference type="Pfam" id="PF04542">
    <property type="entry name" value="Sigma70_r2"/>
    <property type="match status" value="1"/>
</dbReference>
<organism evidence="7 8">
    <name type="scientific">Roseovarius pacificus</name>
    <dbReference type="NCBI Taxonomy" id="337701"/>
    <lineage>
        <taxon>Bacteria</taxon>
        <taxon>Pseudomonadati</taxon>
        <taxon>Pseudomonadota</taxon>
        <taxon>Alphaproteobacteria</taxon>
        <taxon>Rhodobacterales</taxon>
        <taxon>Roseobacteraceae</taxon>
        <taxon>Roseovarius</taxon>
    </lineage>
</organism>
<dbReference type="SUPFAM" id="SSF88659">
    <property type="entry name" value="Sigma3 and sigma4 domains of RNA polymerase sigma factors"/>
    <property type="match status" value="1"/>
</dbReference>
<evidence type="ECO:0000259" key="5">
    <source>
        <dbReference type="Pfam" id="PF04542"/>
    </source>
</evidence>
<evidence type="ECO:0000256" key="2">
    <source>
        <dbReference type="ARBA" id="ARBA00023015"/>
    </source>
</evidence>
<reference evidence="7 8" key="1">
    <citation type="submission" date="2016-11" db="EMBL/GenBank/DDBJ databases">
        <authorList>
            <person name="Jaros S."/>
            <person name="Januszkiewicz K."/>
            <person name="Wedrychowicz H."/>
        </authorList>
    </citation>
    <scope>NUCLEOTIDE SEQUENCE [LARGE SCALE GENOMIC DNA]</scope>
    <source>
        <strain evidence="7 8">DSM 29589</strain>
    </source>
</reference>
<dbReference type="GO" id="GO:0016987">
    <property type="term" value="F:sigma factor activity"/>
    <property type="evidence" value="ECO:0007669"/>
    <property type="project" value="UniProtKB-KW"/>
</dbReference>
<dbReference type="STRING" id="337701.SAMN05444398_12119"/>
<evidence type="ECO:0000256" key="1">
    <source>
        <dbReference type="ARBA" id="ARBA00010641"/>
    </source>
</evidence>
<keyword evidence="4" id="KW-0804">Transcription</keyword>
<dbReference type="InterPro" id="IPR013325">
    <property type="entry name" value="RNA_pol_sigma_r2"/>
</dbReference>
<evidence type="ECO:0000256" key="4">
    <source>
        <dbReference type="ARBA" id="ARBA00023163"/>
    </source>
</evidence>
<feature type="domain" description="RNA polymerase sigma factor 70 region 4 type 2" evidence="6">
    <location>
        <begin position="99"/>
        <end position="149"/>
    </location>
</feature>
<evidence type="ECO:0000259" key="6">
    <source>
        <dbReference type="Pfam" id="PF08281"/>
    </source>
</evidence>
<dbReference type="InterPro" id="IPR039425">
    <property type="entry name" value="RNA_pol_sigma-70-like"/>
</dbReference>
<keyword evidence="2" id="KW-0805">Transcription regulation</keyword>
<evidence type="ECO:0000313" key="8">
    <source>
        <dbReference type="Proteomes" id="UP000183974"/>
    </source>
</evidence>
<dbReference type="PANTHER" id="PTHR43133:SF25">
    <property type="entry name" value="RNA POLYMERASE SIGMA FACTOR RFAY-RELATED"/>
    <property type="match status" value="1"/>
</dbReference>
<sequence>MSVRNDIVDLIPALRSYAWALTRRHEDVDDLVQDTLVKAIGKIDSFSPGTNLRAWMMTIMRNTFLNDIAKSKKLSTGAEDCISTGVSTPATQDWQVRGRELMNAVARLPRHYREMLIVVVMLGESYHTAAEMFGVRMGTVKSRVNRARAMVIADLEARAPNDPLNETADESTALAPVN</sequence>
<accession>A0A1M7JME8</accession>
<dbReference type="Gene3D" id="1.10.1740.10">
    <property type="match status" value="1"/>
</dbReference>
<comment type="similarity">
    <text evidence="1">Belongs to the sigma-70 factor family. ECF subfamily.</text>
</comment>
<dbReference type="Proteomes" id="UP000183974">
    <property type="component" value="Unassembled WGS sequence"/>
</dbReference>
<dbReference type="RefSeq" id="WP_073037570.1">
    <property type="nucleotide sequence ID" value="NZ_BMLR01000008.1"/>
</dbReference>
<protein>
    <submittedName>
        <fullName evidence="7">RNA polymerase sigma-70 factor, ECF subfamily</fullName>
    </submittedName>
</protein>
<keyword evidence="8" id="KW-1185">Reference proteome</keyword>
<feature type="domain" description="RNA polymerase sigma-70 region 2" evidence="5">
    <location>
        <begin position="11"/>
        <end position="72"/>
    </location>
</feature>
<dbReference type="AlphaFoldDB" id="A0A1M7JME8"/>
<keyword evidence="3" id="KW-0731">Sigma factor</keyword>
<dbReference type="InterPro" id="IPR013249">
    <property type="entry name" value="RNA_pol_sigma70_r4_t2"/>
</dbReference>
<dbReference type="InterPro" id="IPR013324">
    <property type="entry name" value="RNA_pol_sigma_r3/r4-like"/>
</dbReference>
<dbReference type="PANTHER" id="PTHR43133">
    <property type="entry name" value="RNA POLYMERASE ECF-TYPE SIGMA FACTO"/>
    <property type="match status" value="1"/>
</dbReference>
<dbReference type="InterPro" id="IPR007627">
    <property type="entry name" value="RNA_pol_sigma70_r2"/>
</dbReference>
<dbReference type="GO" id="GO:0003677">
    <property type="term" value="F:DNA binding"/>
    <property type="evidence" value="ECO:0007669"/>
    <property type="project" value="InterPro"/>
</dbReference>
<dbReference type="Gene3D" id="1.10.10.10">
    <property type="entry name" value="Winged helix-like DNA-binding domain superfamily/Winged helix DNA-binding domain"/>
    <property type="match status" value="1"/>
</dbReference>
<evidence type="ECO:0000313" key="7">
    <source>
        <dbReference type="EMBL" id="SHM54188.1"/>
    </source>
</evidence>
<dbReference type="Pfam" id="PF08281">
    <property type="entry name" value="Sigma70_r4_2"/>
    <property type="match status" value="1"/>
</dbReference>
<name>A0A1M7JME8_9RHOB</name>
<gene>
    <name evidence="7" type="ORF">SAMN05444398_12119</name>
</gene>
<dbReference type="GO" id="GO:0006352">
    <property type="term" value="P:DNA-templated transcription initiation"/>
    <property type="evidence" value="ECO:0007669"/>
    <property type="project" value="InterPro"/>
</dbReference>
<dbReference type="InterPro" id="IPR014284">
    <property type="entry name" value="RNA_pol_sigma-70_dom"/>
</dbReference>
<proteinExistence type="inferred from homology"/>
<dbReference type="InterPro" id="IPR036388">
    <property type="entry name" value="WH-like_DNA-bd_sf"/>
</dbReference>
<dbReference type="SUPFAM" id="SSF88946">
    <property type="entry name" value="Sigma2 domain of RNA polymerase sigma factors"/>
    <property type="match status" value="1"/>
</dbReference>
<evidence type="ECO:0000256" key="3">
    <source>
        <dbReference type="ARBA" id="ARBA00023082"/>
    </source>
</evidence>
<dbReference type="EMBL" id="FRBR01000021">
    <property type="protein sequence ID" value="SHM54188.1"/>
    <property type="molecule type" value="Genomic_DNA"/>
</dbReference>
<dbReference type="NCBIfam" id="TIGR02937">
    <property type="entry name" value="sigma70-ECF"/>
    <property type="match status" value="1"/>
</dbReference>